<feature type="domain" description="Cadherin" evidence="4">
    <location>
        <begin position="36"/>
        <end position="137"/>
    </location>
</feature>
<dbReference type="PANTHER" id="PTHR24026:SF126">
    <property type="entry name" value="PROTOCADHERIN FAT 4"/>
    <property type="match status" value="1"/>
</dbReference>
<evidence type="ECO:0000313" key="5">
    <source>
        <dbReference type="EMBL" id="TAI49074.1"/>
    </source>
</evidence>
<dbReference type="NCBIfam" id="TIGR02167">
    <property type="entry name" value="Liste_lipo_26"/>
    <property type="match status" value="4"/>
</dbReference>
<sequence length="471" mass="51862">MKFYKTTFFAVLMITVIGCSKDDGPKEVPATNSAPKMAIQSFTASEDVSDTEVIGTVTAIDADGDALTFSLVTNDADLFEITQSGAISLAAGKQLDYEKEQKHSFTVSVTDGEEEVNAQININVDNTIESLFEDPEAFITTWKTKNNAETITIYTRGELQYNYTINWGDGTTQQITSSDDAEHTYTLAGTYTVALKGQFPAINMGEAEEDIPALASIDQWGTNLWQTMENAFMNCTTMVHNAIDAPNLPQVTSMAYMFYECSMFNGDIGSWDVSNIESMSRLFSYASLFNRDIGDWDVSQVTDMNSMFTHASSFSGNLSAWDVSQVTDMEQMFLGAEVFNSDISSWEVGNVTNMGWMFRQASSFNQDISDWNVGNVTNMYAMFTDATYFDQNIGSWNIGKVLNMQLMLNNSGLSSENYSATLIGWADHVSPPQEIELGADGLIYCGPEAIGARDSLVNDHGWDITGDAVCN</sequence>
<keyword evidence="2" id="KW-0472">Membrane</keyword>
<dbReference type="PROSITE" id="PS51257">
    <property type="entry name" value="PROKAR_LIPOPROTEIN"/>
    <property type="match status" value="1"/>
</dbReference>
<name>A0A4Q8QGN5_9FLAO</name>
<dbReference type="PROSITE" id="PS50268">
    <property type="entry name" value="CADHERIN_2"/>
    <property type="match status" value="1"/>
</dbReference>
<organism evidence="5 6">
    <name type="scientific">Flagellimonas allohymeniacidonis</name>
    <dbReference type="NCBI Taxonomy" id="2517819"/>
    <lineage>
        <taxon>Bacteria</taxon>
        <taxon>Pseudomonadati</taxon>
        <taxon>Bacteroidota</taxon>
        <taxon>Flavobacteriia</taxon>
        <taxon>Flavobacteriales</taxon>
        <taxon>Flavobacteriaceae</taxon>
        <taxon>Flagellimonas</taxon>
    </lineage>
</organism>
<keyword evidence="1" id="KW-0812">Transmembrane</keyword>
<protein>
    <submittedName>
        <fullName evidence="5">BspA family leucine-rich repeat surface protein</fullName>
    </submittedName>
</protein>
<keyword evidence="2" id="KW-1133">Transmembrane helix</keyword>
<dbReference type="InterPro" id="IPR013783">
    <property type="entry name" value="Ig-like_fold"/>
</dbReference>
<dbReference type="RefSeq" id="WP_130610289.1">
    <property type="nucleotide sequence ID" value="NZ_SGIU01000001.1"/>
</dbReference>
<dbReference type="InterPro" id="IPR005046">
    <property type="entry name" value="DUF285"/>
</dbReference>
<dbReference type="GO" id="GO:0005886">
    <property type="term" value="C:plasma membrane"/>
    <property type="evidence" value="ECO:0007669"/>
    <property type="project" value="UniProtKB-SubCell"/>
</dbReference>
<gene>
    <name evidence="5" type="ORF">EW142_04580</name>
</gene>
<dbReference type="Pfam" id="PF00028">
    <property type="entry name" value="Cadherin"/>
    <property type="match status" value="1"/>
</dbReference>
<dbReference type="EMBL" id="SGIU01000001">
    <property type="protein sequence ID" value="TAI49074.1"/>
    <property type="molecule type" value="Genomic_DNA"/>
</dbReference>
<keyword evidence="6" id="KW-1185">Reference proteome</keyword>
<dbReference type="SUPFAM" id="SSF49313">
    <property type="entry name" value="Cadherin-like"/>
    <property type="match status" value="1"/>
</dbReference>
<dbReference type="GO" id="GO:0005509">
    <property type="term" value="F:calcium ion binding"/>
    <property type="evidence" value="ECO:0007669"/>
    <property type="project" value="InterPro"/>
</dbReference>
<evidence type="ECO:0000313" key="6">
    <source>
        <dbReference type="Proteomes" id="UP000291981"/>
    </source>
</evidence>
<dbReference type="InterPro" id="IPR011889">
    <property type="entry name" value="Liste_lipo_26"/>
</dbReference>
<feature type="domain" description="PKD" evidence="3">
    <location>
        <begin position="163"/>
        <end position="195"/>
    </location>
</feature>
<dbReference type="Gene3D" id="2.60.40.60">
    <property type="entry name" value="Cadherins"/>
    <property type="match status" value="1"/>
</dbReference>
<dbReference type="InterPro" id="IPR035986">
    <property type="entry name" value="PKD_dom_sf"/>
</dbReference>
<accession>A0A4Q8QGN5</accession>
<dbReference type="InterPro" id="IPR000601">
    <property type="entry name" value="PKD_dom"/>
</dbReference>
<proteinExistence type="predicted"/>
<dbReference type="SMART" id="SM00112">
    <property type="entry name" value="CA"/>
    <property type="match status" value="1"/>
</dbReference>
<reference evidence="5 6" key="1">
    <citation type="submission" date="2019-02" db="EMBL/GenBank/DDBJ databases">
        <title>Draft genome sequence of Muricauda sp. 176CP4-71.</title>
        <authorList>
            <person name="Park J.-S."/>
        </authorList>
    </citation>
    <scope>NUCLEOTIDE SEQUENCE [LARGE SCALE GENOMIC DNA]</scope>
    <source>
        <strain evidence="5 6">176CP4-71</strain>
    </source>
</reference>
<dbReference type="CDD" id="cd11304">
    <property type="entry name" value="Cadherin_repeat"/>
    <property type="match status" value="1"/>
</dbReference>
<evidence type="ECO:0000256" key="2">
    <source>
        <dbReference type="ARBA" id="ARBA00022989"/>
    </source>
</evidence>
<dbReference type="Proteomes" id="UP000291981">
    <property type="component" value="Unassembled WGS sequence"/>
</dbReference>
<dbReference type="PROSITE" id="PS50093">
    <property type="entry name" value="PKD"/>
    <property type="match status" value="1"/>
</dbReference>
<dbReference type="Gene3D" id="2.60.40.10">
    <property type="entry name" value="Immunoglobulins"/>
    <property type="match status" value="1"/>
</dbReference>
<dbReference type="PANTHER" id="PTHR24026">
    <property type="entry name" value="FAT ATYPICAL CADHERIN-RELATED"/>
    <property type="match status" value="1"/>
</dbReference>
<dbReference type="OrthoDB" id="9813840at2"/>
<dbReference type="AlphaFoldDB" id="A0A4Q8QGN5"/>
<evidence type="ECO:0000256" key="1">
    <source>
        <dbReference type="ARBA" id="ARBA00022692"/>
    </source>
</evidence>
<dbReference type="CDD" id="cd00146">
    <property type="entry name" value="PKD"/>
    <property type="match status" value="1"/>
</dbReference>
<dbReference type="Pfam" id="PF03382">
    <property type="entry name" value="DUF285"/>
    <property type="match status" value="1"/>
</dbReference>
<comment type="caution">
    <text evidence="5">The sequence shown here is derived from an EMBL/GenBank/DDBJ whole genome shotgun (WGS) entry which is preliminary data.</text>
</comment>
<dbReference type="SUPFAM" id="SSF49299">
    <property type="entry name" value="PKD domain"/>
    <property type="match status" value="1"/>
</dbReference>
<dbReference type="GO" id="GO:0007156">
    <property type="term" value="P:homophilic cell adhesion via plasma membrane adhesion molecules"/>
    <property type="evidence" value="ECO:0007669"/>
    <property type="project" value="InterPro"/>
</dbReference>
<dbReference type="InterPro" id="IPR015919">
    <property type="entry name" value="Cadherin-like_sf"/>
</dbReference>
<evidence type="ECO:0000259" key="4">
    <source>
        <dbReference type="PROSITE" id="PS50268"/>
    </source>
</evidence>
<evidence type="ECO:0000259" key="3">
    <source>
        <dbReference type="PROSITE" id="PS50093"/>
    </source>
</evidence>
<dbReference type="InterPro" id="IPR002126">
    <property type="entry name" value="Cadherin-like_dom"/>
</dbReference>